<accession>A0A0N4WMY2</accession>
<dbReference type="InterPro" id="IPR036396">
    <property type="entry name" value="Cyt_P450_sf"/>
</dbReference>
<gene>
    <name evidence="7" type="ORF">HPLM_LOCUS12592</name>
</gene>
<evidence type="ECO:0000313" key="7">
    <source>
        <dbReference type="EMBL" id="VDO46112.1"/>
    </source>
</evidence>
<evidence type="ECO:0000256" key="4">
    <source>
        <dbReference type="ARBA" id="ARBA00023033"/>
    </source>
</evidence>
<keyword evidence="3 5" id="KW-0408">Iron</keyword>
<dbReference type="GO" id="GO:0005506">
    <property type="term" value="F:iron ion binding"/>
    <property type="evidence" value="ECO:0007669"/>
    <property type="project" value="InterPro"/>
</dbReference>
<protein>
    <submittedName>
        <fullName evidence="9">Methyl farnesoate epoxidase</fullName>
    </submittedName>
</protein>
<evidence type="ECO:0000256" key="3">
    <source>
        <dbReference type="ARBA" id="ARBA00023004"/>
    </source>
</evidence>
<dbReference type="GO" id="GO:0016712">
    <property type="term" value="F:oxidoreductase activity, acting on paired donors, with incorporation or reduction of molecular oxygen, reduced flavin or flavoprotein as one donor, and incorporation of one atom of oxygen"/>
    <property type="evidence" value="ECO:0007669"/>
    <property type="project" value="TreeGrafter"/>
</dbReference>
<dbReference type="SUPFAM" id="SSF48264">
    <property type="entry name" value="Cytochrome P450"/>
    <property type="match status" value="1"/>
</dbReference>
<dbReference type="GO" id="GO:0006805">
    <property type="term" value="P:xenobiotic metabolic process"/>
    <property type="evidence" value="ECO:0007669"/>
    <property type="project" value="TreeGrafter"/>
</dbReference>
<reference evidence="9" key="1">
    <citation type="submission" date="2017-02" db="UniProtKB">
        <authorList>
            <consortium name="WormBaseParasite"/>
        </authorList>
    </citation>
    <scope>IDENTIFICATION</scope>
</reference>
<dbReference type="PANTHER" id="PTHR24300:SF375">
    <property type="entry name" value="CYTOCHROME P450 FAMILY"/>
    <property type="match status" value="1"/>
</dbReference>
<keyword evidence="2 5" id="KW-0479">Metal-binding</keyword>
<dbReference type="OMA" id="WRQKKIF"/>
<dbReference type="Proteomes" id="UP000268014">
    <property type="component" value="Unassembled WGS sequence"/>
</dbReference>
<reference evidence="7 8" key="2">
    <citation type="submission" date="2018-11" db="EMBL/GenBank/DDBJ databases">
        <authorList>
            <consortium name="Pathogen Informatics"/>
        </authorList>
    </citation>
    <scope>NUCLEOTIDE SEQUENCE [LARGE SCALE GENOMIC DNA]</scope>
    <source>
        <strain evidence="7 8">MHpl1</strain>
    </source>
</reference>
<dbReference type="InterPro" id="IPR017972">
    <property type="entry name" value="Cyt_P450_CS"/>
</dbReference>
<dbReference type="PRINTS" id="PR00463">
    <property type="entry name" value="EP450I"/>
</dbReference>
<name>A0A0N4WMY2_HAEPC</name>
<organism evidence="9">
    <name type="scientific">Haemonchus placei</name>
    <name type="common">Barber's pole worm</name>
    <dbReference type="NCBI Taxonomy" id="6290"/>
    <lineage>
        <taxon>Eukaryota</taxon>
        <taxon>Metazoa</taxon>
        <taxon>Ecdysozoa</taxon>
        <taxon>Nematoda</taxon>
        <taxon>Chromadorea</taxon>
        <taxon>Rhabditida</taxon>
        <taxon>Rhabditina</taxon>
        <taxon>Rhabditomorpha</taxon>
        <taxon>Strongyloidea</taxon>
        <taxon>Trichostrongylidae</taxon>
        <taxon>Haemonchus</taxon>
    </lineage>
</organism>
<evidence type="ECO:0000256" key="1">
    <source>
        <dbReference type="ARBA" id="ARBA00010617"/>
    </source>
</evidence>
<dbReference type="GO" id="GO:0020037">
    <property type="term" value="F:heme binding"/>
    <property type="evidence" value="ECO:0007669"/>
    <property type="project" value="InterPro"/>
</dbReference>
<keyword evidence="4 6" id="KW-0503">Monooxygenase</keyword>
<dbReference type="STRING" id="6290.A0A0N4WMY2"/>
<keyword evidence="6" id="KW-0560">Oxidoreductase</keyword>
<sequence>MFVIVILLGFITYFFLNMLSGPFPLPVLGNVHQIGYKLLIEKKTFDGVALHALCISRIHMLQEYGPVHTFWFGPLPTVNICDYSTAVDAMTSAPYISDGRGIIVTNGQPWVEQRRFALHTLRNFGLGRNIIEERIMYEFEIKGPSRKRDIANGTHVLQGEGDDFVDAFLIQMKKDRESGKLLASDETLLMSLLDLWFAGQETTITTLEWAFTFLLLNPQVISRVEEELLALTKGRRPLSIADRPNTPFYNATLTEIHRCAILVPMNLWRETSEDTRVGSYLIPKGTAITAQISLIMTDEKHFKKRDEFNPDRYFNGNKLEQRVIAFGLGKRSCLGESLAQAELYLVIANFLLRYKISADPLHMPSMKATHEMGTVRRPRPYHICFERRQ</sequence>
<dbReference type="AlphaFoldDB" id="A0A0N4WMY2"/>
<evidence type="ECO:0000256" key="5">
    <source>
        <dbReference type="PIRSR" id="PIRSR602401-1"/>
    </source>
</evidence>
<proteinExistence type="inferred from homology"/>
<evidence type="ECO:0000313" key="9">
    <source>
        <dbReference type="WBParaSite" id="HPLM_0001260001-mRNA-1"/>
    </source>
</evidence>
<evidence type="ECO:0000313" key="8">
    <source>
        <dbReference type="Proteomes" id="UP000268014"/>
    </source>
</evidence>
<dbReference type="Pfam" id="PF00067">
    <property type="entry name" value="p450"/>
    <property type="match status" value="1"/>
</dbReference>
<dbReference type="GO" id="GO:0006082">
    <property type="term" value="P:organic acid metabolic process"/>
    <property type="evidence" value="ECO:0007669"/>
    <property type="project" value="TreeGrafter"/>
</dbReference>
<comment type="similarity">
    <text evidence="1 6">Belongs to the cytochrome P450 family.</text>
</comment>
<dbReference type="PANTHER" id="PTHR24300">
    <property type="entry name" value="CYTOCHROME P450 508A4-RELATED"/>
    <property type="match status" value="1"/>
</dbReference>
<dbReference type="InterPro" id="IPR002401">
    <property type="entry name" value="Cyt_P450_E_grp-I"/>
</dbReference>
<keyword evidence="5 6" id="KW-0349">Heme</keyword>
<keyword evidence="8" id="KW-1185">Reference proteome</keyword>
<evidence type="ECO:0000256" key="2">
    <source>
        <dbReference type="ARBA" id="ARBA00022723"/>
    </source>
</evidence>
<dbReference type="OrthoDB" id="2789670at2759"/>
<evidence type="ECO:0000256" key="6">
    <source>
        <dbReference type="RuleBase" id="RU000461"/>
    </source>
</evidence>
<dbReference type="Gene3D" id="1.10.630.10">
    <property type="entry name" value="Cytochrome P450"/>
    <property type="match status" value="2"/>
</dbReference>
<comment type="cofactor">
    <cofactor evidence="5">
        <name>heme</name>
        <dbReference type="ChEBI" id="CHEBI:30413"/>
    </cofactor>
</comment>
<feature type="binding site" description="axial binding residue" evidence="5">
    <location>
        <position position="333"/>
    </location>
    <ligand>
        <name>heme</name>
        <dbReference type="ChEBI" id="CHEBI:30413"/>
    </ligand>
    <ligandPart>
        <name>Fe</name>
        <dbReference type="ChEBI" id="CHEBI:18248"/>
    </ligandPart>
</feature>
<dbReference type="GO" id="GO:0005737">
    <property type="term" value="C:cytoplasm"/>
    <property type="evidence" value="ECO:0007669"/>
    <property type="project" value="TreeGrafter"/>
</dbReference>
<dbReference type="PROSITE" id="PS00086">
    <property type="entry name" value="CYTOCHROME_P450"/>
    <property type="match status" value="1"/>
</dbReference>
<dbReference type="EMBL" id="UZAF01017913">
    <property type="protein sequence ID" value="VDO46112.1"/>
    <property type="molecule type" value="Genomic_DNA"/>
</dbReference>
<dbReference type="InterPro" id="IPR001128">
    <property type="entry name" value="Cyt_P450"/>
</dbReference>
<dbReference type="InterPro" id="IPR050182">
    <property type="entry name" value="Cytochrome_P450_fam2"/>
</dbReference>
<dbReference type="WBParaSite" id="HPLM_0001260001-mRNA-1">
    <property type="protein sequence ID" value="HPLM_0001260001-mRNA-1"/>
    <property type="gene ID" value="HPLM_0001260001"/>
</dbReference>
<dbReference type="PRINTS" id="PR00385">
    <property type="entry name" value="P450"/>
</dbReference>